<dbReference type="Pfam" id="PF26595">
    <property type="entry name" value="A_ENA"/>
    <property type="match status" value="1"/>
</dbReference>
<comment type="caution">
    <text evidence="1">The sequence shown here is derived from an EMBL/GenBank/DDBJ whole genome shotgun (WGS) entry which is preliminary data.</text>
</comment>
<protein>
    <submittedName>
        <fullName evidence="1">Uncharacterized protein</fullName>
    </submittedName>
</protein>
<keyword evidence="2" id="KW-1185">Reference proteome</keyword>
<accession>A0A4R4F8L0</accession>
<organism evidence="1 2">
    <name type="scientific">Extibacter muris</name>
    <dbReference type="NCBI Taxonomy" id="1796622"/>
    <lineage>
        <taxon>Bacteria</taxon>
        <taxon>Bacillati</taxon>
        <taxon>Bacillota</taxon>
        <taxon>Clostridia</taxon>
        <taxon>Lachnospirales</taxon>
        <taxon>Lachnospiraceae</taxon>
        <taxon>Extibacter</taxon>
    </lineage>
</organism>
<dbReference type="AlphaFoldDB" id="A0A4R4F8L0"/>
<dbReference type="EMBL" id="SMMX01000035">
    <property type="protein sequence ID" value="TDA20102.1"/>
    <property type="molecule type" value="Genomic_DNA"/>
</dbReference>
<dbReference type="RefSeq" id="WP_132281607.1">
    <property type="nucleotide sequence ID" value="NZ_JAOBST010000083.1"/>
</dbReference>
<name>A0A4R4F8L0_9FIRM</name>
<reference evidence="1 2" key="1">
    <citation type="journal article" date="2016" name="Nat. Microbiol.">
        <title>The Mouse Intestinal Bacterial Collection (miBC) provides host-specific insight into cultured diversity and functional potential of the gut microbiota.</title>
        <authorList>
            <person name="Lagkouvardos I."/>
            <person name="Pukall R."/>
            <person name="Abt B."/>
            <person name="Foesel B.U."/>
            <person name="Meier-Kolthoff J.P."/>
            <person name="Kumar N."/>
            <person name="Bresciani A."/>
            <person name="Martinez I."/>
            <person name="Just S."/>
            <person name="Ziegler C."/>
            <person name="Brugiroux S."/>
            <person name="Garzetti D."/>
            <person name="Wenning M."/>
            <person name="Bui T.P."/>
            <person name="Wang J."/>
            <person name="Hugenholtz F."/>
            <person name="Plugge C.M."/>
            <person name="Peterson D.A."/>
            <person name="Hornef M.W."/>
            <person name="Baines J.F."/>
            <person name="Smidt H."/>
            <person name="Walter J."/>
            <person name="Kristiansen K."/>
            <person name="Nielsen H.B."/>
            <person name="Haller D."/>
            <person name="Overmann J."/>
            <person name="Stecher B."/>
            <person name="Clavel T."/>
        </authorList>
    </citation>
    <scope>NUCLEOTIDE SEQUENCE [LARGE SCALE GENOMIC DNA]</scope>
    <source>
        <strain evidence="1 2">DSM 28560</strain>
    </source>
</reference>
<dbReference type="InterPro" id="IPR058705">
    <property type="entry name" value="A_ENA"/>
</dbReference>
<proteinExistence type="predicted"/>
<gene>
    <name evidence="1" type="ORF">E1963_18975</name>
</gene>
<evidence type="ECO:0000313" key="2">
    <source>
        <dbReference type="Proteomes" id="UP000295710"/>
    </source>
</evidence>
<dbReference type="Proteomes" id="UP000295710">
    <property type="component" value="Unassembled WGS sequence"/>
</dbReference>
<evidence type="ECO:0000313" key="1">
    <source>
        <dbReference type="EMBL" id="TDA20102.1"/>
    </source>
</evidence>
<sequence length="101" mass="11043">MSMPKIKCKYINKCCSASSMLQSIALQEAGLAHIINAEGEKIQKAVSTDCITTEELIKVNESVESMVEKITALEIILKSKADTVIPLLKDCNRPPKPHKGC</sequence>